<protein>
    <submittedName>
        <fullName evidence="1">Uncharacterized protein</fullName>
    </submittedName>
</protein>
<comment type="caution">
    <text evidence="1">The sequence shown here is derived from an EMBL/GenBank/DDBJ whole genome shotgun (WGS) entry which is preliminary data.</text>
</comment>
<sequence length="41" mass="4514">MRTIWEIEEEMDAQSEQSNIGAVMDLVDELGNMSDSLGVVA</sequence>
<keyword evidence="2" id="KW-1185">Reference proteome</keyword>
<reference evidence="1 2" key="1">
    <citation type="submission" date="2023-07" db="EMBL/GenBank/DDBJ databases">
        <authorList>
            <person name="Peeters C."/>
        </authorList>
    </citation>
    <scope>NUCLEOTIDE SEQUENCE [LARGE SCALE GENOMIC DNA]</scope>
    <source>
        <strain evidence="1 2">LMG 18091</strain>
    </source>
</reference>
<gene>
    <name evidence="1" type="ORF">LMG18091_01728</name>
</gene>
<dbReference type="Proteomes" id="UP001189915">
    <property type="component" value="Unassembled WGS sequence"/>
</dbReference>
<name>A0AAD2AW87_9RALS</name>
<accession>A0AAD2AW87</accession>
<evidence type="ECO:0000313" key="2">
    <source>
        <dbReference type="Proteomes" id="UP001189915"/>
    </source>
</evidence>
<evidence type="ECO:0000313" key="1">
    <source>
        <dbReference type="EMBL" id="CAJ0693124.1"/>
    </source>
</evidence>
<dbReference type="AlphaFoldDB" id="A0AAD2AW87"/>
<proteinExistence type="predicted"/>
<dbReference type="EMBL" id="CATWAF010000002">
    <property type="protein sequence ID" value="CAJ0693124.1"/>
    <property type="molecule type" value="Genomic_DNA"/>
</dbReference>
<organism evidence="1 2">
    <name type="scientific">Ralstonia wenshanensis</name>
    <dbReference type="NCBI Taxonomy" id="2842456"/>
    <lineage>
        <taxon>Bacteria</taxon>
        <taxon>Pseudomonadati</taxon>
        <taxon>Pseudomonadota</taxon>
        <taxon>Betaproteobacteria</taxon>
        <taxon>Burkholderiales</taxon>
        <taxon>Burkholderiaceae</taxon>
        <taxon>Ralstonia</taxon>
    </lineage>
</organism>